<evidence type="ECO:0000313" key="6">
    <source>
        <dbReference type="Proteomes" id="UP000286773"/>
    </source>
</evidence>
<dbReference type="Pfam" id="PF00392">
    <property type="entry name" value="GntR"/>
    <property type="match status" value="1"/>
</dbReference>
<evidence type="ECO:0000259" key="4">
    <source>
        <dbReference type="PROSITE" id="PS50949"/>
    </source>
</evidence>
<evidence type="ECO:0000256" key="2">
    <source>
        <dbReference type="ARBA" id="ARBA00023125"/>
    </source>
</evidence>
<dbReference type="PROSITE" id="PS50949">
    <property type="entry name" value="HTH_GNTR"/>
    <property type="match status" value="1"/>
</dbReference>
<sequence length="128" mass="15006">MYIRIEPESKTPIYTQLIYQIKTGILRKELLPGETLPSVRSLARDIGINMHTVNKAYKRLQEEGVLIQDKKAFLVNPSQQIDVPDEVNRDFEERFEELLIDAKIFRMTNDTMEQLKEKIEVRLKKGES</sequence>
<name>A0A430APB8_9ENTE</name>
<organism evidence="5 6">
    <name type="scientific">Vagococcus acidifermentans</name>
    <dbReference type="NCBI Taxonomy" id="564710"/>
    <lineage>
        <taxon>Bacteria</taxon>
        <taxon>Bacillati</taxon>
        <taxon>Bacillota</taxon>
        <taxon>Bacilli</taxon>
        <taxon>Lactobacillales</taxon>
        <taxon>Enterococcaceae</taxon>
        <taxon>Vagococcus</taxon>
    </lineage>
</organism>
<dbReference type="CDD" id="cd07377">
    <property type="entry name" value="WHTH_GntR"/>
    <property type="match status" value="1"/>
</dbReference>
<dbReference type="Proteomes" id="UP000286773">
    <property type="component" value="Unassembled WGS sequence"/>
</dbReference>
<dbReference type="EMBL" id="NGKC01000015">
    <property type="protein sequence ID" value="RSU09915.1"/>
    <property type="molecule type" value="Genomic_DNA"/>
</dbReference>
<dbReference type="GO" id="GO:0003700">
    <property type="term" value="F:DNA-binding transcription factor activity"/>
    <property type="evidence" value="ECO:0007669"/>
    <property type="project" value="InterPro"/>
</dbReference>
<keyword evidence="3" id="KW-0804">Transcription</keyword>
<dbReference type="InterPro" id="IPR036390">
    <property type="entry name" value="WH_DNA-bd_sf"/>
</dbReference>
<dbReference type="GO" id="GO:0003677">
    <property type="term" value="F:DNA binding"/>
    <property type="evidence" value="ECO:0007669"/>
    <property type="project" value="UniProtKB-KW"/>
</dbReference>
<comment type="caution">
    <text evidence="5">The sequence shown here is derived from an EMBL/GenBank/DDBJ whole genome shotgun (WGS) entry which is preliminary data.</text>
</comment>
<keyword evidence="1" id="KW-0805">Transcription regulation</keyword>
<proteinExistence type="predicted"/>
<reference evidence="5 6" key="1">
    <citation type="submission" date="2017-05" db="EMBL/GenBank/DDBJ databases">
        <title>Vagococcus spp. assemblies.</title>
        <authorList>
            <person name="Gulvik C.A."/>
        </authorList>
    </citation>
    <scope>NUCLEOTIDE SEQUENCE [LARGE SCALE GENOMIC DNA]</scope>
    <source>
        <strain evidence="5 6">LMG 24798</strain>
    </source>
</reference>
<gene>
    <name evidence="5" type="ORF">CBF27_11485</name>
</gene>
<dbReference type="Gene3D" id="1.10.10.10">
    <property type="entry name" value="Winged helix-like DNA-binding domain superfamily/Winged helix DNA-binding domain"/>
    <property type="match status" value="1"/>
</dbReference>
<evidence type="ECO:0000313" key="5">
    <source>
        <dbReference type="EMBL" id="RSU09915.1"/>
    </source>
</evidence>
<feature type="domain" description="HTH gntR-type" evidence="4">
    <location>
        <begin position="11"/>
        <end position="78"/>
    </location>
</feature>
<dbReference type="SMART" id="SM00345">
    <property type="entry name" value="HTH_GNTR"/>
    <property type="match status" value="1"/>
</dbReference>
<accession>A0A430APB8</accession>
<dbReference type="PANTHER" id="PTHR38445">
    <property type="entry name" value="HTH-TYPE TRANSCRIPTIONAL REPRESSOR YTRA"/>
    <property type="match status" value="1"/>
</dbReference>
<evidence type="ECO:0000256" key="3">
    <source>
        <dbReference type="ARBA" id="ARBA00023163"/>
    </source>
</evidence>
<dbReference type="OrthoDB" id="9801546at2"/>
<dbReference type="InterPro" id="IPR000524">
    <property type="entry name" value="Tscrpt_reg_HTH_GntR"/>
</dbReference>
<protein>
    <recommendedName>
        <fullName evidence="4">HTH gntR-type domain-containing protein</fullName>
    </recommendedName>
</protein>
<dbReference type="RefSeq" id="WP_126814461.1">
    <property type="nucleotide sequence ID" value="NZ_NGKC01000015.1"/>
</dbReference>
<keyword evidence="6" id="KW-1185">Reference proteome</keyword>
<dbReference type="AlphaFoldDB" id="A0A430APB8"/>
<dbReference type="InterPro" id="IPR036388">
    <property type="entry name" value="WH-like_DNA-bd_sf"/>
</dbReference>
<keyword evidence="2" id="KW-0238">DNA-binding</keyword>
<dbReference type="PANTHER" id="PTHR38445:SF12">
    <property type="entry name" value="GNTR-FAMILY TRANSCRIPTIONAL REGULATOR"/>
    <property type="match status" value="1"/>
</dbReference>
<dbReference type="SUPFAM" id="SSF46785">
    <property type="entry name" value="Winged helix' DNA-binding domain"/>
    <property type="match status" value="1"/>
</dbReference>
<evidence type="ECO:0000256" key="1">
    <source>
        <dbReference type="ARBA" id="ARBA00023015"/>
    </source>
</evidence>